<dbReference type="OrthoDB" id="1256136at2"/>
<sequence>MYALIFYYVYKFTNMVILRNASYLVFFLFFFTQSSLAQFQAKNKILKLRYQSIPLSQYNLSDEGRRSNGSSTSHQDILNNIKDYYSLYINLKDRSSIYVLDSTKKDIPKGVGVSLADKIEFTFKSSENKTFKNEWVLNQVFFSEGKVGDIEWELTNEQKTINGLKCFKAKAKEREWMLTAWYTKEIPVSNGPSIYQGLPGLVVWVEDFFRTTEIIEVSYSNNVEQFEKLYAKRNDIFNSKENIKHYEKEPLLIVKKSDAANQIYNMIHGKRF</sequence>
<protein>
    <recommendedName>
        <fullName evidence="3">GLPGLI family protein</fullName>
    </recommendedName>
</protein>
<keyword evidence="2" id="KW-1185">Reference proteome</keyword>
<accession>A0A1E5TAN5</accession>
<comment type="caution">
    <text evidence="1">The sequence shown here is derived from an EMBL/GenBank/DDBJ whole genome shotgun (WGS) entry which is preliminary data.</text>
</comment>
<evidence type="ECO:0000313" key="2">
    <source>
        <dbReference type="Proteomes" id="UP000095713"/>
    </source>
</evidence>
<name>A0A1E5TAN5_9FLAO</name>
<dbReference type="NCBIfam" id="TIGR01200">
    <property type="entry name" value="GLPGLI"/>
    <property type="match status" value="1"/>
</dbReference>
<evidence type="ECO:0008006" key="3">
    <source>
        <dbReference type="Google" id="ProtNLM"/>
    </source>
</evidence>
<evidence type="ECO:0000313" key="1">
    <source>
        <dbReference type="EMBL" id="OEK08455.1"/>
    </source>
</evidence>
<organism evidence="1 2">
    <name type="scientific">Flavivirga aquatica</name>
    <dbReference type="NCBI Taxonomy" id="1849968"/>
    <lineage>
        <taxon>Bacteria</taxon>
        <taxon>Pseudomonadati</taxon>
        <taxon>Bacteroidota</taxon>
        <taxon>Flavobacteriia</taxon>
        <taxon>Flavobacteriales</taxon>
        <taxon>Flavobacteriaceae</taxon>
        <taxon>Flavivirga</taxon>
    </lineage>
</organism>
<dbReference type="AlphaFoldDB" id="A0A1E5TAN5"/>
<dbReference type="STRING" id="1849968.A8C32_03120"/>
<reference evidence="1 2" key="1">
    <citation type="submission" date="2016-05" db="EMBL/GenBank/DDBJ databases">
        <title>Draft Genome Sequence of Algibacter sp. Strain SK-16 Isolated from the Surface Water of Aburatsubo Inlet.</title>
        <authorList>
            <person name="Wong S.-K."/>
            <person name="Yoshizawa S."/>
            <person name="Nakajima Y."/>
            <person name="Ogura Y."/>
            <person name="Tetsuya H."/>
            <person name="Hamasaki K."/>
        </authorList>
    </citation>
    <scope>NUCLEOTIDE SEQUENCE [LARGE SCALE GENOMIC DNA]</scope>
    <source>
        <strain evidence="1 2">SK-16</strain>
    </source>
</reference>
<proteinExistence type="predicted"/>
<dbReference type="EMBL" id="MDJD01000034">
    <property type="protein sequence ID" value="OEK08455.1"/>
    <property type="molecule type" value="Genomic_DNA"/>
</dbReference>
<dbReference type="InterPro" id="IPR005901">
    <property type="entry name" value="GLPGLI"/>
</dbReference>
<dbReference type="Proteomes" id="UP000095713">
    <property type="component" value="Unassembled WGS sequence"/>
</dbReference>
<gene>
    <name evidence="1" type="ORF">A8C32_03120</name>
</gene>
<dbReference type="Pfam" id="PF09697">
    <property type="entry name" value="Porph_ging"/>
    <property type="match status" value="1"/>
</dbReference>